<organism evidence="1 2">
    <name type="scientific">Myotis davidii</name>
    <name type="common">David's myotis</name>
    <dbReference type="NCBI Taxonomy" id="225400"/>
    <lineage>
        <taxon>Eukaryota</taxon>
        <taxon>Metazoa</taxon>
        <taxon>Chordata</taxon>
        <taxon>Craniata</taxon>
        <taxon>Vertebrata</taxon>
        <taxon>Euteleostomi</taxon>
        <taxon>Mammalia</taxon>
        <taxon>Eutheria</taxon>
        <taxon>Laurasiatheria</taxon>
        <taxon>Chiroptera</taxon>
        <taxon>Yangochiroptera</taxon>
        <taxon>Vespertilionidae</taxon>
        <taxon>Myotis</taxon>
    </lineage>
</organism>
<proteinExistence type="predicted"/>
<evidence type="ECO:0000313" key="1">
    <source>
        <dbReference type="EMBL" id="ELK34797.1"/>
    </source>
</evidence>
<protein>
    <submittedName>
        <fullName evidence="1">Uncharacterized protein</fullName>
    </submittedName>
</protein>
<keyword evidence="2" id="KW-1185">Reference proteome</keyword>
<gene>
    <name evidence="1" type="ORF">MDA_GLEAN10018824</name>
</gene>
<accession>L5M8Y9</accession>
<dbReference type="Proteomes" id="UP000010556">
    <property type="component" value="Unassembled WGS sequence"/>
</dbReference>
<dbReference type="EMBL" id="KB102797">
    <property type="protein sequence ID" value="ELK34797.1"/>
    <property type="molecule type" value="Genomic_DNA"/>
</dbReference>
<dbReference type="AlphaFoldDB" id="L5M8Y9"/>
<sequence length="108" mass="12239">MLLPTESGRFLIRESPFTDSSSRECICSDCTRESDDENGVVCQDLEELRMTALTLHMKDRRPKEGKGSILLVEVNICHMCSCWTPVVLLKTHSGPSFSFDLFVYDVAY</sequence>
<evidence type="ECO:0000313" key="2">
    <source>
        <dbReference type="Proteomes" id="UP000010556"/>
    </source>
</evidence>
<name>L5M8Y9_MYODS</name>
<reference evidence="2" key="1">
    <citation type="journal article" date="2013" name="Science">
        <title>Comparative analysis of bat genomes provides insight into the evolution of flight and immunity.</title>
        <authorList>
            <person name="Zhang G."/>
            <person name="Cowled C."/>
            <person name="Shi Z."/>
            <person name="Huang Z."/>
            <person name="Bishop-Lilly K.A."/>
            <person name="Fang X."/>
            <person name="Wynne J.W."/>
            <person name="Xiong Z."/>
            <person name="Baker M.L."/>
            <person name="Zhao W."/>
            <person name="Tachedjian M."/>
            <person name="Zhu Y."/>
            <person name="Zhou P."/>
            <person name="Jiang X."/>
            <person name="Ng J."/>
            <person name="Yang L."/>
            <person name="Wu L."/>
            <person name="Xiao J."/>
            <person name="Feng Y."/>
            <person name="Chen Y."/>
            <person name="Sun X."/>
            <person name="Zhang Y."/>
            <person name="Marsh G.A."/>
            <person name="Crameri G."/>
            <person name="Broder C.C."/>
            <person name="Frey K.G."/>
            <person name="Wang L.F."/>
            <person name="Wang J."/>
        </authorList>
    </citation>
    <scope>NUCLEOTIDE SEQUENCE [LARGE SCALE GENOMIC DNA]</scope>
</reference>